<evidence type="ECO:0000313" key="1">
    <source>
        <dbReference type="EMBL" id="PTU21171.1"/>
    </source>
</evidence>
<dbReference type="GeneID" id="63809570"/>
<dbReference type="Proteomes" id="UP000244073">
    <property type="component" value="Unassembled WGS sequence"/>
</dbReference>
<accession>A0A2T5LY09</accession>
<sequence>MQVSPESQPHPGIKIRLKVRRKSHSFYRVKSRSQNRGKCLAIQTKYRILALPGTYIRIHMYRDRYPIPQHPNSPSTLFKAHSKTLVIPSSNSHSHLTMPGGFPNFRNTPGQDQLSYVRQAREKESIENASIDSRQSTLYCAPHEQKSGLKKLLQSAKTGA</sequence>
<reference evidence="1 2" key="1">
    <citation type="journal article" date="2018" name="Proc. Natl. Acad. Sci. U.S.A.">
        <title>Linking secondary metabolites to gene clusters through genome sequencing of six diverse Aspergillus species.</title>
        <authorList>
            <person name="Kaerboelling I."/>
            <person name="Vesth T.C."/>
            <person name="Frisvad J.C."/>
            <person name="Nybo J.L."/>
            <person name="Theobald S."/>
            <person name="Kuo A."/>
            <person name="Bowyer P."/>
            <person name="Matsuda Y."/>
            <person name="Mondo S."/>
            <person name="Lyhne E.K."/>
            <person name="Kogle M.E."/>
            <person name="Clum A."/>
            <person name="Lipzen A."/>
            <person name="Salamov A."/>
            <person name="Ngan C.Y."/>
            <person name="Daum C."/>
            <person name="Chiniquy J."/>
            <person name="Barry K."/>
            <person name="LaButti K."/>
            <person name="Haridas S."/>
            <person name="Simmons B.A."/>
            <person name="Magnuson J.K."/>
            <person name="Mortensen U.H."/>
            <person name="Larsen T.O."/>
            <person name="Grigoriev I.V."/>
            <person name="Baker S.E."/>
            <person name="Andersen M.R."/>
        </authorList>
    </citation>
    <scope>NUCLEOTIDE SEQUENCE [LARGE SCALE GENOMIC DNA]</scope>
    <source>
        <strain evidence="1 2">IBT 24754</strain>
    </source>
</reference>
<dbReference type="VEuPathDB" id="FungiDB:P175DRAFT_0248243"/>
<comment type="caution">
    <text evidence="1">The sequence shown here is derived from an EMBL/GenBank/DDBJ whole genome shotgun (WGS) entry which is preliminary data.</text>
</comment>
<evidence type="ECO:0000313" key="2">
    <source>
        <dbReference type="Proteomes" id="UP000244073"/>
    </source>
</evidence>
<protein>
    <submittedName>
        <fullName evidence="1">Uncharacterized protein</fullName>
    </submittedName>
</protein>
<organism evidence="1 2">
    <name type="scientific">Aspergillus ochraceoroseus IBT 24754</name>
    <dbReference type="NCBI Taxonomy" id="1392256"/>
    <lineage>
        <taxon>Eukaryota</taxon>
        <taxon>Fungi</taxon>
        <taxon>Dikarya</taxon>
        <taxon>Ascomycota</taxon>
        <taxon>Pezizomycotina</taxon>
        <taxon>Eurotiomycetes</taxon>
        <taxon>Eurotiomycetidae</taxon>
        <taxon>Eurotiales</taxon>
        <taxon>Aspergillaceae</taxon>
        <taxon>Aspergillus</taxon>
        <taxon>Aspergillus subgen. Nidulantes</taxon>
    </lineage>
</organism>
<proteinExistence type="predicted"/>
<dbReference type="RefSeq" id="XP_040752563.1">
    <property type="nucleotide sequence ID" value="XM_040892688.1"/>
</dbReference>
<name>A0A2T5LY09_9EURO</name>
<dbReference type="AlphaFoldDB" id="A0A2T5LY09"/>
<gene>
    <name evidence="1" type="ORF">P175DRAFT_0248243</name>
</gene>
<dbReference type="EMBL" id="MSFN02000004">
    <property type="protein sequence ID" value="PTU21171.1"/>
    <property type="molecule type" value="Genomic_DNA"/>
</dbReference>